<comment type="cofactor">
    <cofactor evidence="1 7 9">
        <name>pyridoxal 5'-phosphate</name>
        <dbReference type="ChEBI" id="CHEBI:597326"/>
    </cofactor>
</comment>
<keyword evidence="2 7" id="KW-0032">Aminotransferase</keyword>
<evidence type="ECO:0000259" key="10">
    <source>
        <dbReference type="Pfam" id="PF00266"/>
    </source>
</evidence>
<dbReference type="AlphaFoldDB" id="A0A450SIF2"/>
<dbReference type="InterPro" id="IPR015422">
    <property type="entry name" value="PyrdxlP-dep_Trfase_small"/>
</dbReference>
<dbReference type="PIRSF" id="PIRSF000524">
    <property type="entry name" value="SPT"/>
    <property type="match status" value="1"/>
</dbReference>
<evidence type="ECO:0000256" key="9">
    <source>
        <dbReference type="PIRSR" id="PIRSR000524-50"/>
    </source>
</evidence>
<keyword evidence="4 7" id="KW-0663">Pyridoxal phosphate</keyword>
<organism evidence="11">
    <name type="scientific">Candidatus Kentrum sp. FW</name>
    <dbReference type="NCBI Taxonomy" id="2126338"/>
    <lineage>
        <taxon>Bacteria</taxon>
        <taxon>Pseudomonadati</taxon>
        <taxon>Pseudomonadota</taxon>
        <taxon>Gammaproteobacteria</taxon>
        <taxon>Candidatus Kentrum</taxon>
    </lineage>
</organism>
<dbReference type="EMBL" id="CAADFD010000014">
    <property type="protein sequence ID" value="VFJ53145.1"/>
    <property type="molecule type" value="Genomic_DNA"/>
</dbReference>
<accession>A0A450SIF2</accession>
<evidence type="ECO:0000256" key="1">
    <source>
        <dbReference type="ARBA" id="ARBA00001933"/>
    </source>
</evidence>
<dbReference type="Pfam" id="PF00266">
    <property type="entry name" value="Aminotran_5"/>
    <property type="match status" value="1"/>
</dbReference>
<keyword evidence="5 7" id="KW-0670">Pyruvate</keyword>
<dbReference type="EC" id="2.6.1.37" evidence="7"/>
<comment type="catalytic activity">
    <reaction evidence="6 7">
        <text>(2-aminoethyl)phosphonate + pyruvate = phosphonoacetaldehyde + L-alanine</text>
        <dbReference type="Rhea" id="RHEA:17021"/>
        <dbReference type="ChEBI" id="CHEBI:15361"/>
        <dbReference type="ChEBI" id="CHEBI:57418"/>
        <dbReference type="ChEBI" id="CHEBI:57972"/>
        <dbReference type="ChEBI" id="CHEBI:58383"/>
        <dbReference type="EC" id="2.6.1.37"/>
    </reaction>
</comment>
<evidence type="ECO:0000256" key="4">
    <source>
        <dbReference type="ARBA" id="ARBA00022898"/>
    </source>
</evidence>
<proteinExistence type="inferred from homology"/>
<dbReference type="PANTHER" id="PTHR42778">
    <property type="entry name" value="2-AMINOETHYLPHOSPHONATE--PYRUVATE TRANSAMINASE"/>
    <property type="match status" value="1"/>
</dbReference>
<feature type="domain" description="Aminotransferase class V" evidence="10">
    <location>
        <begin position="64"/>
        <end position="332"/>
    </location>
</feature>
<dbReference type="InterPro" id="IPR015424">
    <property type="entry name" value="PyrdxlP-dep_Trfase"/>
</dbReference>
<sequence length="364" mass="40112">MTTHRTLLLNPGPVTLTERVRSALSREDQCHREPEFAALTLDIKRRLTQVYPGAESRYGAVLLTGSGTTAVEAMLNTFAPRDGATLVMENGVYGERMTAMLRAAGRPAVTARSEWIAPMALDEAERLLKENAHISHVAVVQNETTTGRLNDIQSLAGLCRQYDKELMLDAVSGFGGEWLDFPGWQPLAVAATANKCLHGAPGVSFAMVRRDAFTAYGSQAQTLYLDLFGYHKEQQTGFSPFTQAVHVCYALHEALRELDDQGGWAARHGRYRALSTRIRGKLGALGIGPLLAEADYSAMISSFHLPDGWDYPSLHHVLREEGFVIYAGQGNLQKSIFRIANMGDIRDDDVDRLLGVFTEKVCKK</sequence>
<dbReference type="InterPro" id="IPR012703">
    <property type="entry name" value="NH2EtPonate_pyrv_transaminase"/>
</dbReference>
<comment type="function">
    <text evidence="7">Involved in phosphonate degradation.</text>
</comment>
<dbReference type="Gene3D" id="3.90.1150.10">
    <property type="entry name" value="Aspartate Aminotransferase, domain 1"/>
    <property type="match status" value="1"/>
</dbReference>
<dbReference type="InterPro" id="IPR024169">
    <property type="entry name" value="SP_NH2Trfase/AEP_transaminase"/>
</dbReference>
<comment type="subunit">
    <text evidence="7">Homodimer.</text>
</comment>
<evidence type="ECO:0000256" key="7">
    <source>
        <dbReference type="HAMAP-Rule" id="MF_01376"/>
    </source>
</evidence>
<dbReference type="PANTHER" id="PTHR42778:SF1">
    <property type="entry name" value="2-AMINOETHYLPHOSPHONATE--PYRUVATE TRANSAMINASE"/>
    <property type="match status" value="1"/>
</dbReference>
<feature type="binding site" evidence="8">
    <location>
        <position position="338"/>
    </location>
    <ligand>
        <name>substrate</name>
    </ligand>
</feature>
<evidence type="ECO:0000256" key="3">
    <source>
        <dbReference type="ARBA" id="ARBA00022679"/>
    </source>
</evidence>
<feature type="modified residue" description="N6-(pyridoxal phosphate)lysine" evidence="7 9">
    <location>
        <position position="195"/>
    </location>
</feature>
<evidence type="ECO:0000256" key="5">
    <source>
        <dbReference type="ARBA" id="ARBA00023317"/>
    </source>
</evidence>
<dbReference type="HAMAP" id="MF_01376">
    <property type="entry name" value="PhnW_aminotrans_5"/>
    <property type="match status" value="1"/>
</dbReference>
<dbReference type="GO" id="GO:0019700">
    <property type="term" value="P:organic phosphonate catabolic process"/>
    <property type="evidence" value="ECO:0007669"/>
    <property type="project" value="InterPro"/>
</dbReference>
<comment type="similarity">
    <text evidence="7">Belongs to the class-V pyridoxal-phosphate-dependent aminotransferase family. PhnW subfamily.</text>
</comment>
<name>A0A450SIF2_9GAMM</name>
<evidence type="ECO:0000256" key="6">
    <source>
        <dbReference type="ARBA" id="ARBA00049460"/>
    </source>
</evidence>
<dbReference type="InterPro" id="IPR015421">
    <property type="entry name" value="PyrdxlP-dep_Trfase_major"/>
</dbReference>
<dbReference type="SUPFAM" id="SSF53383">
    <property type="entry name" value="PLP-dependent transferases"/>
    <property type="match status" value="1"/>
</dbReference>
<dbReference type="InterPro" id="IPR000192">
    <property type="entry name" value="Aminotrans_V_dom"/>
</dbReference>
<protein>
    <recommendedName>
        <fullName evidence="7">2-aminoethylphosphonate--pyruvate transaminase</fullName>
        <ecNumber evidence="7">2.6.1.37</ecNumber>
    </recommendedName>
    <alternativeName>
        <fullName evidence="7">2-aminoethylphosphonate aminotransferase</fullName>
    </alternativeName>
    <alternativeName>
        <fullName evidence="7">AEP transaminase</fullName>
        <shortName evidence="7">AEPT</shortName>
    </alternativeName>
</protein>
<reference evidence="11" key="1">
    <citation type="submission" date="2019-02" db="EMBL/GenBank/DDBJ databases">
        <authorList>
            <person name="Gruber-Vodicka R. H."/>
            <person name="Seah K. B. B."/>
        </authorList>
    </citation>
    <scope>NUCLEOTIDE SEQUENCE</scope>
    <source>
        <strain evidence="11">BECK_BZ106</strain>
    </source>
</reference>
<evidence type="ECO:0000313" key="11">
    <source>
        <dbReference type="EMBL" id="VFJ53145.1"/>
    </source>
</evidence>
<dbReference type="GO" id="GO:0047304">
    <property type="term" value="F:2-aminoethylphosphonate-pyruvate transaminase activity"/>
    <property type="evidence" value="ECO:0007669"/>
    <property type="project" value="UniProtKB-UniRule"/>
</dbReference>
<evidence type="ECO:0000256" key="2">
    <source>
        <dbReference type="ARBA" id="ARBA00022576"/>
    </source>
</evidence>
<keyword evidence="3 7" id="KW-0808">Transferase</keyword>
<dbReference type="Gene3D" id="3.40.640.10">
    <property type="entry name" value="Type I PLP-dependent aspartate aminotransferase-like (Major domain)"/>
    <property type="match status" value="1"/>
</dbReference>
<gene>
    <name evidence="7" type="primary">phnW</name>
    <name evidence="11" type="ORF">BECKFW1821B_GA0114236_10147</name>
</gene>
<evidence type="ECO:0000256" key="8">
    <source>
        <dbReference type="PIRSR" id="PIRSR000524-1"/>
    </source>
</evidence>